<evidence type="ECO:0000256" key="1">
    <source>
        <dbReference type="SAM" id="MobiDB-lite"/>
    </source>
</evidence>
<dbReference type="EMBL" id="LR862147">
    <property type="protein sequence ID" value="CAD1828279.1"/>
    <property type="molecule type" value="Genomic_DNA"/>
</dbReference>
<dbReference type="AlphaFoldDB" id="A0A6V7PBQ0"/>
<name>A0A6V7PBQ0_ANACO</name>
<feature type="compositionally biased region" description="Polar residues" evidence="1">
    <location>
        <begin position="167"/>
        <end position="189"/>
    </location>
</feature>
<accession>A0A6V7PBQ0</accession>
<proteinExistence type="predicted"/>
<feature type="region of interest" description="Disordered" evidence="1">
    <location>
        <begin position="143"/>
        <end position="189"/>
    </location>
</feature>
<evidence type="ECO:0000313" key="2">
    <source>
        <dbReference type="EMBL" id="CAD1828279.1"/>
    </source>
</evidence>
<protein>
    <recommendedName>
        <fullName evidence="3">Protein BIG GRAIN 1-like E</fullName>
    </recommendedName>
</protein>
<reference evidence="2" key="1">
    <citation type="submission" date="2020-07" db="EMBL/GenBank/DDBJ databases">
        <authorList>
            <person name="Lin J."/>
        </authorList>
    </citation>
    <scope>NUCLEOTIDE SEQUENCE</scope>
</reference>
<sequence>MHGVRAYTSQSPHPLLPSAMTTTGFPKKPSLPRSSSFELEVFDAKRYFSGAMDNILLDASTKATNTTEQQETCSSMKKEIANTPVVKDTKRDSRWKKQQPGSPAGIKLAGFLNSLFFHQAASTKKQKSFNTTTSIDDDYKDTRSLTGWRRRSSSSRSKSMRNCDSKSLYSHQNSRFSTPGFNDSSTPTVQKEKSRFCISKQNKEAKGETSLQQSKVNTFNGRSDQRLYGIEFEGRDGYVGNKWKLNKTSDRYLEKRKDFDQ</sequence>
<feature type="region of interest" description="Disordered" evidence="1">
    <location>
        <begin position="1"/>
        <end position="33"/>
    </location>
</feature>
<evidence type="ECO:0008006" key="3">
    <source>
        <dbReference type="Google" id="ProtNLM"/>
    </source>
</evidence>
<gene>
    <name evidence="2" type="ORF">CB5_LOCUS11490</name>
</gene>
<organism evidence="2">
    <name type="scientific">Ananas comosus var. bracteatus</name>
    <name type="common">red pineapple</name>
    <dbReference type="NCBI Taxonomy" id="296719"/>
    <lineage>
        <taxon>Eukaryota</taxon>
        <taxon>Viridiplantae</taxon>
        <taxon>Streptophyta</taxon>
        <taxon>Embryophyta</taxon>
        <taxon>Tracheophyta</taxon>
        <taxon>Spermatophyta</taxon>
        <taxon>Magnoliopsida</taxon>
        <taxon>Liliopsida</taxon>
        <taxon>Poales</taxon>
        <taxon>Bromeliaceae</taxon>
        <taxon>Bromelioideae</taxon>
        <taxon>Ananas</taxon>
    </lineage>
</organism>